<evidence type="ECO:0000313" key="2">
    <source>
        <dbReference type="EMBL" id="GFD23620.1"/>
    </source>
</evidence>
<protein>
    <recommendedName>
        <fullName evidence="1">Retrotransposon gag domain-containing protein</fullName>
    </recommendedName>
</protein>
<dbReference type="EMBL" id="BKCJ011346162">
    <property type="protein sequence ID" value="GFD23620.1"/>
    <property type="molecule type" value="Genomic_DNA"/>
</dbReference>
<accession>A0A699UM10</accession>
<feature type="non-terminal residue" evidence="2">
    <location>
        <position position="1"/>
    </location>
</feature>
<feature type="domain" description="Retrotransposon gag" evidence="1">
    <location>
        <begin position="11"/>
        <end position="70"/>
    </location>
</feature>
<organism evidence="2">
    <name type="scientific">Tanacetum cinerariifolium</name>
    <name type="common">Dalmatian daisy</name>
    <name type="synonym">Chrysanthemum cinerariifolium</name>
    <dbReference type="NCBI Taxonomy" id="118510"/>
    <lineage>
        <taxon>Eukaryota</taxon>
        <taxon>Viridiplantae</taxon>
        <taxon>Streptophyta</taxon>
        <taxon>Embryophyta</taxon>
        <taxon>Tracheophyta</taxon>
        <taxon>Spermatophyta</taxon>
        <taxon>Magnoliopsida</taxon>
        <taxon>eudicotyledons</taxon>
        <taxon>Gunneridae</taxon>
        <taxon>Pentapetalae</taxon>
        <taxon>asterids</taxon>
        <taxon>campanulids</taxon>
        <taxon>Asterales</taxon>
        <taxon>Asteraceae</taxon>
        <taxon>Asteroideae</taxon>
        <taxon>Anthemideae</taxon>
        <taxon>Anthemidinae</taxon>
        <taxon>Tanacetum</taxon>
    </lineage>
</organism>
<dbReference type="AlphaFoldDB" id="A0A699UM10"/>
<dbReference type="Pfam" id="PF03732">
    <property type="entry name" value="Retrotrans_gag"/>
    <property type="match status" value="1"/>
</dbReference>
<evidence type="ECO:0000259" key="1">
    <source>
        <dbReference type="Pfam" id="PF03732"/>
    </source>
</evidence>
<sequence>ISDCTERNKVKFAAATLQGRALTWWNSQVASLGLNVAIGKSWGNMKKMMLEEFCPDEEIQRMEDELRSLKLR</sequence>
<feature type="non-terminal residue" evidence="2">
    <location>
        <position position="72"/>
    </location>
</feature>
<name>A0A699UM10_TANCI</name>
<proteinExistence type="predicted"/>
<reference evidence="2" key="1">
    <citation type="journal article" date="2019" name="Sci. Rep.">
        <title>Draft genome of Tanacetum cinerariifolium, the natural source of mosquito coil.</title>
        <authorList>
            <person name="Yamashiro T."/>
            <person name="Shiraishi A."/>
            <person name="Satake H."/>
            <person name="Nakayama K."/>
        </authorList>
    </citation>
    <scope>NUCLEOTIDE SEQUENCE</scope>
</reference>
<comment type="caution">
    <text evidence="2">The sequence shown here is derived from an EMBL/GenBank/DDBJ whole genome shotgun (WGS) entry which is preliminary data.</text>
</comment>
<gene>
    <name evidence="2" type="ORF">Tci_895589</name>
</gene>
<dbReference type="InterPro" id="IPR005162">
    <property type="entry name" value="Retrotrans_gag_dom"/>
</dbReference>